<protein>
    <recommendedName>
        <fullName evidence="3">Tail fiber protein</fullName>
    </recommendedName>
</protein>
<dbReference type="OrthoDB" id="2667154at2"/>
<accession>A0A3Q9I9J9</accession>
<sequence length="221" mass="23233">MAKGITLQEMDKEMADRLVIKDGAGRAKVAAPSVADDIALKSTVDNAVGTLSSLLTTDKSNVVKAINELFTNVSNGKDAVAAAITGKGVPASGSDTIAQLAAKIGQIVTGKKFASGVKYEPNLPTGYELVVTGLDFNPSVVFVSCISTNPNTAYSTFMLFLVSQEYSRSAYPLTGLRVIYDDSFSALRGDTGSVGVGGFSAKFGLSSYPTYGYNVTWYAYE</sequence>
<evidence type="ECO:0000313" key="2">
    <source>
        <dbReference type="Proteomes" id="UP000270678"/>
    </source>
</evidence>
<proteinExistence type="predicted"/>
<dbReference type="KEGG" id="plut:EI981_07085"/>
<reference evidence="2" key="1">
    <citation type="submission" date="2018-12" db="EMBL/GenBank/DDBJ databases">
        <title>Complete genome sequence of Paenibacillus sp. MBLB1234.</title>
        <authorList>
            <person name="Nam Y.-D."/>
            <person name="Kang J."/>
            <person name="Chung W.-H."/>
            <person name="Park Y.S."/>
        </authorList>
    </citation>
    <scope>NUCLEOTIDE SEQUENCE [LARGE SCALE GENOMIC DNA]</scope>
    <source>
        <strain evidence="2">MBLB1234</strain>
    </source>
</reference>
<name>A0A3Q9I9J9_9BACL</name>
<organism evidence="1 2">
    <name type="scientific">Paenibacillus lutimineralis</name>
    <dbReference type="NCBI Taxonomy" id="2707005"/>
    <lineage>
        <taxon>Bacteria</taxon>
        <taxon>Bacillati</taxon>
        <taxon>Bacillota</taxon>
        <taxon>Bacilli</taxon>
        <taxon>Bacillales</taxon>
        <taxon>Paenibacillaceae</taxon>
        <taxon>Paenibacillus</taxon>
    </lineage>
</organism>
<gene>
    <name evidence="1" type="ORF">EI981_07085</name>
</gene>
<evidence type="ECO:0008006" key="3">
    <source>
        <dbReference type="Google" id="ProtNLM"/>
    </source>
</evidence>
<dbReference type="AlphaFoldDB" id="A0A3Q9I9J9"/>
<dbReference type="RefSeq" id="WP_126996728.1">
    <property type="nucleotide sequence ID" value="NZ_CP034346.1"/>
</dbReference>
<keyword evidence="2" id="KW-1185">Reference proteome</keyword>
<dbReference type="EMBL" id="CP034346">
    <property type="protein sequence ID" value="AZS14247.1"/>
    <property type="molecule type" value="Genomic_DNA"/>
</dbReference>
<evidence type="ECO:0000313" key="1">
    <source>
        <dbReference type="EMBL" id="AZS14247.1"/>
    </source>
</evidence>
<dbReference type="Proteomes" id="UP000270678">
    <property type="component" value="Chromosome"/>
</dbReference>